<feature type="transmembrane region" description="Helical" evidence="1">
    <location>
        <begin position="78"/>
        <end position="103"/>
    </location>
</feature>
<reference evidence="2 3" key="1">
    <citation type="submission" date="2018-08" db="EMBL/GenBank/DDBJ databases">
        <title>A genome reference for cultivated species of the human gut microbiota.</title>
        <authorList>
            <person name="Zou Y."/>
            <person name="Xue W."/>
            <person name="Luo G."/>
        </authorList>
    </citation>
    <scope>NUCLEOTIDE SEQUENCE [LARGE SCALE GENOMIC DNA]</scope>
    <source>
        <strain evidence="2 3">AF22-21</strain>
    </source>
</reference>
<feature type="transmembrane region" description="Helical" evidence="1">
    <location>
        <begin position="283"/>
        <end position="303"/>
    </location>
</feature>
<dbReference type="OrthoDB" id="9815855at2"/>
<feature type="transmembrane region" description="Helical" evidence="1">
    <location>
        <begin position="49"/>
        <end position="72"/>
    </location>
</feature>
<evidence type="ECO:0000313" key="2">
    <source>
        <dbReference type="EMBL" id="RGS40492.1"/>
    </source>
</evidence>
<keyword evidence="1" id="KW-1133">Transmembrane helix</keyword>
<accession>A0A3R6AQX0</accession>
<evidence type="ECO:0000313" key="3">
    <source>
        <dbReference type="Proteomes" id="UP000283295"/>
    </source>
</evidence>
<name>A0A3R6AQX0_9FIRM</name>
<keyword evidence="1" id="KW-0812">Transmembrane</keyword>
<organism evidence="2 3">
    <name type="scientific">Coprococcus eutactus</name>
    <dbReference type="NCBI Taxonomy" id="33043"/>
    <lineage>
        <taxon>Bacteria</taxon>
        <taxon>Bacillati</taxon>
        <taxon>Bacillota</taxon>
        <taxon>Clostridia</taxon>
        <taxon>Lachnospirales</taxon>
        <taxon>Lachnospiraceae</taxon>
        <taxon>Coprococcus</taxon>
    </lineage>
</organism>
<dbReference type="GO" id="GO:0005886">
    <property type="term" value="C:plasma membrane"/>
    <property type="evidence" value="ECO:0007669"/>
    <property type="project" value="UniProtKB-SubCell"/>
</dbReference>
<proteinExistence type="predicted"/>
<feature type="transmembrane region" description="Helical" evidence="1">
    <location>
        <begin position="144"/>
        <end position="165"/>
    </location>
</feature>
<sequence>MCISLLGRRRILNPCFLRSQEVVQMTKTTLINPILRKDALVNARSPKMIIVVTMINCLFAIIASVAFAMSFGSGYQAYYSYIVKLFPILGGCELAIICMVLPVMTATSIAGERERQTLEIMLTTPVRSFSIIAGKLASAMVTTFMYVVATLPFLAVSFVVGGLGWKSLFEFIGIVLYVDIYIGSFGMFYSCVRKTSVSATISTIITVVAIVLISYLAGRVMISAMYMTASVEAFKFYQAGIRTIYALNPFLWIFEFADQTFYADSLLPSLEKAGGYTVFMSDYMTWISVIFNLTVAVVMLKLASAKLRSGNRRKTLSKKEFDL</sequence>
<dbReference type="PANTHER" id="PTHR43471">
    <property type="entry name" value="ABC TRANSPORTER PERMEASE"/>
    <property type="match status" value="1"/>
</dbReference>
<evidence type="ECO:0008006" key="4">
    <source>
        <dbReference type="Google" id="ProtNLM"/>
    </source>
</evidence>
<dbReference type="PANTHER" id="PTHR43471:SF12">
    <property type="entry name" value="HYPOTHETICAL MEMBRANE PROTEIN, CONSERVED"/>
    <property type="match status" value="1"/>
</dbReference>
<dbReference type="GO" id="GO:0140359">
    <property type="term" value="F:ABC-type transporter activity"/>
    <property type="evidence" value="ECO:0007669"/>
    <property type="project" value="InterPro"/>
</dbReference>
<evidence type="ECO:0000256" key="1">
    <source>
        <dbReference type="SAM" id="Phobius"/>
    </source>
</evidence>
<dbReference type="Pfam" id="PF12679">
    <property type="entry name" value="ABC2_membrane_2"/>
    <property type="match status" value="1"/>
</dbReference>
<keyword evidence="1" id="KW-0472">Membrane</keyword>
<protein>
    <recommendedName>
        <fullName evidence="4">ABC transporter permease</fullName>
    </recommendedName>
</protein>
<feature type="transmembrane region" description="Helical" evidence="1">
    <location>
        <begin position="204"/>
        <end position="227"/>
    </location>
</feature>
<dbReference type="AlphaFoldDB" id="A0A3R6AQX0"/>
<dbReference type="EMBL" id="QRVK01000028">
    <property type="protein sequence ID" value="RGS40492.1"/>
    <property type="molecule type" value="Genomic_DNA"/>
</dbReference>
<gene>
    <name evidence="2" type="ORF">DWX94_10320</name>
</gene>
<dbReference type="Proteomes" id="UP000283295">
    <property type="component" value="Unassembled WGS sequence"/>
</dbReference>
<comment type="caution">
    <text evidence="2">The sequence shown here is derived from an EMBL/GenBank/DDBJ whole genome shotgun (WGS) entry which is preliminary data.</text>
</comment>
<feature type="transmembrane region" description="Helical" evidence="1">
    <location>
        <begin position="171"/>
        <end position="192"/>
    </location>
</feature>